<dbReference type="AlphaFoldDB" id="A0AAP7CC93"/>
<feature type="region of interest" description="Disordered" evidence="1">
    <location>
        <begin position="184"/>
        <end position="213"/>
    </location>
</feature>
<dbReference type="RefSeq" id="WP_070482523.1">
    <property type="nucleotide sequence ID" value="NZ_CP083648.1"/>
</dbReference>
<keyword evidence="2" id="KW-1133">Transmembrane helix</keyword>
<comment type="caution">
    <text evidence="3">The sequence shown here is derived from an EMBL/GenBank/DDBJ whole genome shotgun (WGS) entry which is preliminary data.</text>
</comment>
<dbReference type="Proteomes" id="UP000591626">
    <property type="component" value="Unassembled WGS sequence"/>
</dbReference>
<keyword evidence="2" id="KW-0812">Transmembrane</keyword>
<evidence type="ECO:0000256" key="2">
    <source>
        <dbReference type="SAM" id="Phobius"/>
    </source>
</evidence>
<evidence type="ECO:0008006" key="5">
    <source>
        <dbReference type="Google" id="ProtNLM"/>
    </source>
</evidence>
<sequence length="213" mass="23077">MTEPTSARPVGPHPGDEPLGTPASRWIAVLISLLLIALAGVGARDLWYYTYESESPEQSWFGRAFEFLGSFTTEIPAVIIACLLALVGLVLIVVALKPRPHRFVRVNSPVSIWTRPVDVARKSTNTVHSDLGGEQVRSKATRKSVKVQVVDDGSGPAMQERITRSLNSELKSLAAPPAVSVKVLPKETPQAQVTTTAQSTPEVSDVRPPEVHR</sequence>
<keyword evidence="2" id="KW-0472">Membrane</keyword>
<name>A0AAP7CC93_9CORY</name>
<organism evidence="3 4">
    <name type="scientific">Corynebacterium coyleae</name>
    <dbReference type="NCBI Taxonomy" id="53374"/>
    <lineage>
        <taxon>Bacteria</taxon>
        <taxon>Bacillati</taxon>
        <taxon>Actinomycetota</taxon>
        <taxon>Actinomycetes</taxon>
        <taxon>Mycobacteriales</taxon>
        <taxon>Corynebacteriaceae</taxon>
        <taxon>Corynebacterium</taxon>
    </lineage>
</organism>
<feature type="compositionally biased region" description="Polar residues" evidence="1">
    <location>
        <begin position="189"/>
        <end position="202"/>
    </location>
</feature>
<proteinExistence type="predicted"/>
<feature type="transmembrane region" description="Helical" evidence="2">
    <location>
        <begin position="75"/>
        <end position="96"/>
    </location>
</feature>
<feature type="transmembrane region" description="Helical" evidence="2">
    <location>
        <begin position="26"/>
        <end position="43"/>
    </location>
</feature>
<reference evidence="3 4" key="1">
    <citation type="submission" date="2020-03" db="EMBL/GenBank/DDBJ databases">
        <title>Draft genome sequences of bacterial isolates from the female urobiome.</title>
        <authorList>
            <person name="Miller-Ensminger T."/>
            <person name="Wolfe A.J."/>
            <person name="Putonti C."/>
        </authorList>
    </citation>
    <scope>NUCLEOTIDE SEQUENCE [LARGE SCALE GENOMIC DNA]</scope>
    <source>
        <strain evidence="3 4">UMB8490</strain>
    </source>
</reference>
<evidence type="ECO:0000256" key="1">
    <source>
        <dbReference type="SAM" id="MobiDB-lite"/>
    </source>
</evidence>
<dbReference type="EMBL" id="JAAUVV010000003">
    <property type="protein sequence ID" value="NJJ03318.1"/>
    <property type="molecule type" value="Genomic_DNA"/>
</dbReference>
<evidence type="ECO:0000313" key="3">
    <source>
        <dbReference type="EMBL" id="NJJ03318.1"/>
    </source>
</evidence>
<accession>A0AAP7CC93</accession>
<gene>
    <name evidence="3" type="ORF">HC138_02870</name>
</gene>
<protein>
    <recommendedName>
        <fullName evidence="5">Alkaline shock response membrane anchor protein AmaP</fullName>
    </recommendedName>
</protein>
<feature type="compositionally biased region" description="Basic and acidic residues" evidence="1">
    <location>
        <begin position="204"/>
        <end position="213"/>
    </location>
</feature>
<evidence type="ECO:0000313" key="4">
    <source>
        <dbReference type="Proteomes" id="UP000591626"/>
    </source>
</evidence>